<gene>
    <name evidence="5" type="ORF">EXE57_16435</name>
</gene>
<dbReference type="SUPFAM" id="SSF160467">
    <property type="entry name" value="PH0987 N-terminal domain-like"/>
    <property type="match status" value="1"/>
</dbReference>
<dbReference type="InterPro" id="IPR003833">
    <property type="entry name" value="CT_C_D"/>
</dbReference>
<dbReference type="SMART" id="SM00796">
    <property type="entry name" value="AHS1"/>
    <property type="match status" value="1"/>
</dbReference>
<keyword evidence="3" id="KW-0067">ATP-binding</keyword>
<dbReference type="EMBL" id="CP038267">
    <property type="protein sequence ID" value="QBR93685.1"/>
    <property type="molecule type" value="Genomic_DNA"/>
</dbReference>
<name>A0A4P7GNC1_9ACTN</name>
<dbReference type="GO" id="GO:0016740">
    <property type="term" value="F:transferase activity"/>
    <property type="evidence" value="ECO:0007669"/>
    <property type="project" value="UniProtKB-KW"/>
</dbReference>
<evidence type="ECO:0000256" key="3">
    <source>
        <dbReference type="ARBA" id="ARBA00022840"/>
    </source>
</evidence>
<evidence type="ECO:0000256" key="2">
    <source>
        <dbReference type="ARBA" id="ARBA00022801"/>
    </source>
</evidence>
<sequence>MTTIVPYGDAALLVEPTGSDDERWSTAQALGRVLVAEPPPGFVDVVASFRHAFVTFDPVRTDHDTMAEAVRTRLARATTPRRRRTFTIPVVYGGDHGPDLDDVAAILDVTPQQVVDLHTREPWLLRFVASPVAAPFVELADVPAPVPRVPSPRVRIPPGSVAMSGRQSMIYPVGSPGGWRLVGRTPLQLFDLTDPDVVPYRAGDLLRFRAVDAEAWDDLLGQPATPDADA</sequence>
<evidence type="ECO:0000313" key="5">
    <source>
        <dbReference type="EMBL" id="QBR93685.1"/>
    </source>
</evidence>
<dbReference type="AlphaFoldDB" id="A0A4P7GNC1"/>
<reference evidence="5 6" key="1">
    <citation type="submission" date="2019-03" db="EMBL/GenBank/DDBJ databases">
        <title>Three New Species of Nocardioides, Nocardioides euryhalodurans sp. nov., Nocardioides seonyuensis sp. nov. and Nocardioides eburneoflavus sp. nov., Iolated from Soil.</title>
        <authorList>
            <person name="Roh S.G."/>
            <person name="Lee C."/>
            <person name="Kim M.-K."/>
            <person name="Kim S.B."/>
        </authorList>
    </citation>
    <scope>NUCLEOTIDE SEQUENCE [LARGE SCALE GENOMIC DNA]</scope>
    <source>
        <strain evidence="5 6">MMS17-SY117</strain>
    </source>
</reference>
<dbReference type="GO" id="GO:0016787">
    <property type="term" value="F:hydrolase activity"/>
    <property type="evidence" value="ECO:0007669"/>
    <property type="project" value="UniProtKB-KW"/>
</dbReference>
<dbReference type="PANTHER" id="PTHR34698:SF2">
    <property type="entry name" value="5-OXOPROLINASE SUBUNIT B"/>
    <property type="match status" value="1"/>
</dbReference>
<dbReference type="KEGG" id="noy:EXE57_16435"/>
<dbReference type="GO" id="GO:0005524">
    <property type="term" value="F:ATP binding"/>
    <property type="evidence" value="ECO:0007669"/>
    <property type="project" value="UniProtKB-KW"/>
</dbReference>
<dbReference type="InterPro" id="IPR010016">
    <property type="entry name" value="PxpB"/>
</dbReference>
<keyword evidence="2" id="KW-0378">Hydrolase</keyword>
<dbReference type="OrthoDB" id="9778567at2"/>
<evidence type="ECO:0000259" key="4">
    <source>
        <dbReference type="SMART" id="SM00796"/>
    </source>
</evidence>
<organism evidence="5 6">
    <name type="scientific">Nocardioides euryhalodurans</name>
    <dbReference type="NCBI Taxonomy" id="2518370"/>
    <lineage>
        <taxon>Bacteria</taxon>
        <taxon>Bacillati</taxon>
        <taxon>Actinomycetota</taxon>
        <taxon>Actinomycetes</taxon>
        <taxon>Propionibacteriales</taxon>
        <taxon>Nocardioidaceae</taxon>
        <taxon>Nocardioides</taxon>
    </lineage>
</organism>
<dbReference type="Gene3D" id="3.30.1360.40">
    <property type="match status" value="1"/>
</dbReference>
<evidence type="ECO:0000256" key="1">
    <source>
        <dbReference type="ARBA" id="ARBA00022741"/>
    </source>
</evidence>
<dbReference type="Gene3D" id="2.40.100.10">
    <property type="entry name" value="Cyclophilin-like"/>
    <property type="match status" value="1"/>
</dbReference>
<accession>A0A4P7GNC1</accession>
<dbReference type="RefSeq" id="WP_135079350.1">
    <property type="nucleotide sequence ID" value="NZ_CP038267.1"/>
</dbReference>
<dbReference type="Pfam" id="PF02682">
    <property type="entry name" value="CT_C_D"/>
    <property type="match status" value="1"/>
</dbReference>
<keyword evidence="1" id="KW-0547">Nucleotide-binding</keyword>
<dbReference type="PANTHER" id="PTHR34698">
    <property type="entry name" value="5-OXOPROLINASE SUBUNIT B"/>
    <property type="match status" value="1"/>
</dbReference>
<dbReference type="InterPro" id="IPR029000">
    <property type="entry name" value="Cyclophilin-like_dom_sf"/>
</dbReference>
<feature type="domain" description="Carboxyltransferase" evidence="4">
    <location>
        <begin position="2"/>
        <end position="200"/>
    </location>
</feature>
<protein>
    <submittedName>
        <fullName evidence="5">Carboxyltransferase domain-containing protein</fullName>
    </submittedName>
</protein>
<proteinExistence type="predicted"/>
<evidence type="ECO:0000313" key="6">
    <source>
        <dbReference type="Proteomes" id="UP000294894"/>
    </source>
</evidence>
<dbReference type="SUPFAM" id="SSF50891">
    <property type="entry name" value="Cyclophilin-like"/>
    <property type="match status" value="1"/>
</dbReference>
<keyword evidence="5" id="KW-0808">Transferase</keyword>
<dbReference type="Proteomes" id="UP000294894">
    <property type="component" value="Chromosome"/>
</dbReference>
<keyword evidence="6" id="KW-1185">Reference proteome</keyword>